<dbReference type="EMBL" id="JACIDS010000003">
    <property type="protein sequence ID" value="MBB3931691.1"/>
    <property type="molecule type" value="Genomic_DNA"/>
</dbReference>
<dbReference type="AlphaFoldDB" id="A0A840AS94"/>
<dbReference type="EC" id="2.8.1.-" evidence="3"/>
<dbReference type="PROSITE" id="PS01148">
    <property type="entry name" value="UPF0033"/>
    <property type="match status" value="1"/>
</dbReference>
<dbReference type="CDD" id="cd00291">
    <property type="entry name" value="SirA_YedF_YeeD"/>
    <property type="match status" value="1"/>
</dbReference>
<dbReference type="InterPro" id="IPR036868">
    <property type="entry name" value="TusA-like_sf"/>
</dbReference>
<organism evidence="3 4">
    <name type="scientific">Kaistia hirudinis</name>
    <dbReference type="NCBI Taxonomy" id="1293440"/>
    <lineage>
        <taxon>Bacteria</taxon>
        <taxon>Pseudomonadati</taxon>
        <taxon>Pseudomonadota</taxon>
        <taxon>Alphaproteobacteria</taxon>
        <taxon>Hyphomicrobiales</taxon>
        <taxon>Kaistiaceae</taxon>
        <taxon>Kaistia</taxon>
    </lineage>
</organism>
<gene>
    <name evidence="3" type="ORF">GGR25_002741</name>
</gene>
<evidence type="ECO:0000259" key="2">
    <source>
        <dbReference type="PROSITE" id="PS01148"/>
    </source>
</evidence>
<dbReference type="Gene3D" id="3.30.110.40">
    <property type="entry name" value="TusA-like domain"/>
    <property type="match status" value="1"/>
</dbReference>
<dbReference type="Pfam" id="PF01206">
    <property type="entry name" value="TusA"/>
    <property type="match status" value="1"/>
</dbReference>
<evidence type="ECO:0000313" key="3">
    <source>
        <dbReference type="EMBL" id="MBB3931691.1"/>
    </source>
</evidence>
<keyword evidence="3" id="KW-0808">Transferase</keyword>
<protein>
    <submittedName>
        <fullName evidence="3">tRNA 2-thiouridine synthesizing protein A</fullName>
        <ecNumber evidence="3">2.8.1.-</ecNumber>
    </submittedName>
</protein>
<dbReference type="PANTHER" id="PTHR33279">
    <property type="entry name" value="SULFUR CARRIER PROTEIN YEDF-RELATED"/>
    <property type="match status" value="1"/>
</dbReference>
<evidence type="ECO:0000256" key="1">
    <source>
        <dbReference type="ARBA" id="ARBA00008984"/>
    </source>
</evidence>
<accession>A0A840AS94</accession>
<name>A0A840AS94_9HYPH</name>
<sequence length="91" mass="9736">MNEEIEAWDAARRLDTLGLACPLPVLKARKVLAGMRAGETLIIAASDPMAAIDIPHMCAEDGHRLLRRAAISAPSGEQLYFLVAAGDGPKR</sequence>
<reference evidence="3 4" key="1">
    <citation type="submission" date="2020-08" db="EMBL/GenBank/DDBJ databases">
        <title>Genomic Encyclopedia of Type Strains, Phase IV (KMG-IV): sequencing the most valuable type-strain genomes for metagenomic binning, comparative biology and taxonomic classification.</title>
        <authorList>
            <person name="Goeker M."/>
        </authorList>
    </citation>
    <scope>NUCLEOTIDE SEQUENCE [LARGE SCALE GENOMIC DNA]</scope>
    <source>
        <strain evidence="3 4">DSM 25966</strain>
    </source>
</reference>
<comment type="caution">
    <text evidence="3">The sequence shown here is derived from an EMBL/GenBank/DDBJ whole genome shotgun (WGS) entry which is preliminary data.</text>
</comment>
<proteinExistence type="inferred from homology"/>
<evidence type="ECO:0000313" key="4">
    <source>
        <dbReference type="Proteomes" id="UP000553963"/>
    </source>
</evidence>
<dbReference type="GO" id="GO:0016740">
    <property type="term" value="F:transferase activity"/>
    <property type="evidence" value="ECO:0007669"/>
    <property type="project" value="UniProtKB-KW"/>
</dbReference>
<comment type="similarity">
    <text evidence="1">Belongs to the sulfur carrier protein TusA family.</text>
</comment>
<dbReference type="PANTHER" id="PTHR33279:SF6">
    <property type="entry name" value="SULFUR CARRIER PROTEIN YEDF-RELATED"/>
    <property type="match status" value="1"/>
</dbReference>
<dbReference type="SUPFAM" id="SSF64307">
    <property type="entry name" value="SirA-like"/>
    <property type="match status" value="1"/>
</dbReference>
<feature type="domain" description="UPF0033" evidence="2">
    <location>
        <begin position="14"/>
        <end position="38"/>
    </location>
</feature>
<keyword evidence="4" id="KW-1185">Reference proteome</keyword>
<dbReference type="Proteomes" id="UP000553963">
    <property type="component" value="Unassembled WGS sequence"/>
</dbReference>
<dbReference type="RefSeq" id="WP_183399307.1">
    <property type="nucleotide sequence ID" value="NZ_JACIDS010000003.1"/>
</dbReference>
<dbReference type="InterPro" id="IPR001455">
    <property type="entry name" value="TusA-like"/>
</dbReference>